<reference evidence="2 3" key="1">
    <citation type="submission" date="2020-03" db="EMBL/GenBank/DDBJ databases">
        <title>Vagococcus sp. nov., isolated from beetles.</title>
        <authorList>
            <person name="Hyun D.-W."/>
            <person name="Bae J.-W."/>
        </authorList>
    </citation>
    <scope>NUCLEOTIDE SEQUENCE [LARGE SCALE GENOMIC DNA]</scope>
    <source>
        <strain evidence="2 3">HDW17B</strain>
    </source>
</reference>
<evidence type="ECO:0000313" key="3">
    <source>
        <dbReference type="Proteomes" id="UP000501747"/>
    </source>
</evidence>
<dbReference type="KEGG" id="vhy:G7082_08705"/>
<name>A0A6G8AU35_9ENTE</name>
<dbReference type="Proteomes" id="UP000501747">
    <property type="component" value="Chromosome"/>
</dbReference>
<organism evidence="2 3">
    <name type="scientific">Vagococcus hydrophili</name>
    <dbReference type="NCBI Taxonomy" id="2714947"/>
    <lineage>
        <taxon>Bacteria</taxon>
        <taxon>Bacillati</taxon>
        <taxon>Bacillota</taxon>
        <taxon>Bacilli</taxon>
        <taxon>Lactobacillales</taxon>
        <taxon>Enterococcaceae</taxon>
        <taxon>Vagococcus</taxon>
    </lineage>
</organism>
<keyword evidence="3" id="KW-1185">Reference proteome</keyword>
<feature type="transmembrane region" description="Helical" evidence="1">
    <location>
        <begin position="12"/>
        <end position="28"/>
    </location>
</feature>
<dbReference type="RefSeq" id="WP_166034712.1">
    <property type="nucleotide sequence ID" value="NZ_CP049887.1"/>
</dbReference>
<protein>
    <submittedName>
        <fullName evidence="2">Uncharacterized protein</fullName>
    </submittedName>
</protein>
<feature type="transmembrane region" description="Helical" evidence="1">
    <location>
        <begin position="34"/>
        <end position="55"/>
    </location>
</feature>
<keyword evidence="1" id="KW-0812">Transmembrane</keyword>
<evidence type="ECO:0000256" key="1">
    <source>
        <dbReference type="SAM" id="Phobius"/>
    </source>
</evidence>
<keyword evidence="1" id="KW-0472">Membrane</keyword>
<dbReference type="EMBL" id="CP049887">
    <property type="protein sequence ID" value="QIL48574.1"/>
    <property type="molecule type" value="Genomic_DNA"/>
</dbReference>
<gene>
    <name evidence="2" type="ORF">G7082_08705</name>
</gene>
<sequence length="60" mass="7077">MKSIMSFIKENDDYVLVVMICLTTFFMISVDKDLLIILVFLSIILFPIIFLWSLVKFINK</sequence>
<proteinExistence type="predicted"/>
<keyword evidence="1" id="KW-1133">Transmembrane helix</keyword>
<dbReference type="AlphaFoldDB" id="A0A6G8AU35"/>
<evidence type="ECO:0000313" key="2">
    <source>
        <dbReference type="EMBL" id="QIL48574.1"/>
    </source>
</evidence>
<accession>A0A6G8AU35</accession>